<reference evidence="2" key="1">
    <citation type="submission" date="2016-10" db="EMBL/GenBank/DDBJ databases">
        <authorList>
            <person name="Varghese N."/>
            <person name="Submissions S."/>
        </authorList>
    </citation>
    <scope>NUCLEOTIDE SEQUENCE [LARGE SCALE GENOMIC DNA]</scope>
    <source>
        <strain evidence="2">DSM 45501</strain>
    </source>
</reference>
<accession>A0A1I6XEQ5</accession>
<evidence type="ECO:0000313" key="2">
    <source>
        <dbReference type="Proteomes" id="UP000199165"/>
    </source>
</evidence>
<gene>
    <name evidence="1" type="ORF">SAMN04487904_101511</name>
</gene>
<dbReference type="AlphaFoldDB" id="A0A1I6XEQ5"/>
<dbReference type="Proteomes" id="UP000199165">
    <property type="component" value="Unassembled WGS sequence"/>
</dbReference>
<sequence>MLGPLAVQNLVNNGALDQNDLTEQEQALSLAEQLIQALETSGPEAVLEMLLASPPPSGAMEVLSVALNSGHPATIGLEELHTIVEPLERATEK</sequence>
<keyword evidence="2" id="KW-1185">Reference proteome</keyword>
<protein>
    <submittedName>
        <fullName evidence="1">Uncharacterized protein</fullName>
    </submittedName>
</protein>
<dbReference type="EMBL" id="FPAT01000001">
    <property type="protein sequence ID" value="SFT36583.1"/>
    <property type="molecule type" value="Genomic_DNA"/>
</dbReference>
<dbReference type="RefSeq" id="WP_092973270.1">
    <property type="nucleotide sequence ID" value="NZ_FPAT01000001.1"/>
</dbReference>
<organism evidence="1 2">
    <name type="scientific">Actinopolyspora righensis</name>
    <dbReference type="NCBI Taxonomy" id="995060"/>
    <lineage>
        <taxon>Bacteria</taxon>
        <taxon>Bacillati</taxon>
        <taxon>Actinomycetota</taxon>
        <taxon>Actinomycetes</taxon>
        <taxon>Actinopolysporales</taxon>
        <taxon>Actinopolysporaceae</taxon>
        <taxon>Actinopolyspora</taxon>
        <taxon>Actinopolyspora alba group</taxon>
    </lineage>
</organism>
<proteinExistence type="predicted"/>
<evidence type="ECO:0000313" key="1">
    <source>
        <dbReference type="EMBL" id="SFT36583.1"/>
    </source>
</evidence>
<name>A0A1I6XEQ5_9ACTN</name>